<evidence type="ECO:0000313" key="6">
    <source>
        <dbReference type="Proteomes" id="UP000024329"/>
    </source>
</evidence>
<dbReference type="RefSeq" id="WP_008829170.1">
    <property type="nucleotide sequence ID" value="NZ_JFYZ01000001.1"/>
</dbReference>
<keyword evidence="2" id="KW-0808">Transferase</keyword>
<dbReference type="GO" id="GO:0003723">
    <property type="term" value="F:RNA binding"/>
    <property type="evidence" value="ECO:0007669"/>
    <property type="project" value="InterPro"/>
</dbReference>
<dbReference type="STRING" id="158500.BES08_01170"/>
<dbReference type="InterPro" id="IPR029026">
    <property type="entry name" value="tRNA_m1G_MTases_N"/>
</dbReference>
<name>A0A031K780_9SPHN</name>
<dbReference type="InterPro" id="IPR004441">
    <property type="entry name" value="rRNA_MeTrfase_TrmH"/>
</dbReference>
<evidence type="ECO:0000259" key="4">
    <source>
        <dbReference type="SMART" id="SM00967"/>
    </source>
</evidence>
<dbReference type="Gene3D" id="3.30.1330.30">
    <property type="match status" value="1"/>
</dbReference>
<feature type="compositionally biased region" description="Basic residues" evidence="3">
    <location>
        <begin position="21"/>
        <end position="33"/>
    </location>
</feature>
<feature type="domain" description="RNA 2-O ribose methyltransferase substrate binding" evidence="4">
    <location>
        <begin position="46"/>
        <end position="118"/>
    </location>
</feature>
<proteinExistence type="predicted"/>
<dbReference type="SMART" id="SM00967">
    <property type="entry name" value="SpoU_sub_bind"/>
    <property type="match status" value="1"/>
</dbReference>
<accession>A0A031K780</accession>
<dbReference type="eggNOG" id="COG0566">
    <property type="taxonomic scope" value="Bacteria"/>
</dbReference>
<dbReference type="Pfam" id="PF00588">
    <property type="entry name" value="SpoU_methylase"/>
    <property type="match status" value="1"/>
</dbReference>
<dbReference type="GO" id="GO:0032259">
    <property type="term" value="P:methylation"/>
    <property type="evidence" value="ECO:0007669"/>
    <property type="project" value="UniProtKB-KW"/>
</dbReference>
<dbReference type="EMBL" id="JFYZ01000001">
    <property type="protein sequence ID" value="EZP84467.1"/>
    <property type="molecule type" value="Genomic_DNA"/>
</dbReference>
<reference evidence="5 6" key="1">
    <citation type="submission" date="2014-03" db="EMBL/GenBank/DDBJ databases">
        <title>Whole genome sequence of Novosphingobium resinovorum KF1.</title>
        <authorList>
            <person name="Gan H.M."/>
            <person name="Gan H.Y."/>
            <person name="Chew T.H."/>
            <person name="Savka M.A."/>
        </authorList>
    </citation>
    <scope>NUCLEOTIDE SEQUENCE [LARGE SCALE GENOMIC DNA]</scope>
    <source>
        <strain evidence="5 6">KF1</strain>
    </source>
</reference>
<dbReference type="PANTHER" id="PTHR46429:SF1">
    <property type="entry name" value="23S RRNA (GUANOSINE-2'-O-)-METHYLTRANSFERASE RLMB"/>
    <property type="match status" value="1"/>
</dbReference>
<evidence type="ECO:0000256" key="2">
    <source>
        <dbReference type="ARBA" id="ARBA00022679"/>
    </source>
</evidence>
<gene>
    <name evidence="5" type="ORF">BV97_00219</name>
</gene>
<sequence>MTKRGGHVGPQGGDEGEARRGKALRGRAGRMKNGRGSGRASTGMVRLWGRHAVEAALKNPDRSHRKLWATREGVESLDGELPSDFPVEWAQAADLARLVAKDAPHQGLVLECAPLDDMFLADVLDGDPTRPVVVLDQVTDPHNVGAIMRSAAAFDACCIVTQDRHAPPESGTLAKSASGALEVLPWIRVVNLARALEEIAEAGYWRIGLDGAAESTLGEALPTGPVALVLGAEGDGMRHNITQHCDAIAKLPISEAMESLNVSNAAAIALYAAATRETE</sequence>
<dbReference type="GO" id="GO:0008173">
    <property type="term" value="F:RNA methyltransferase activity"/>
    <property type="evidence" value="ECO:0007669"/>
    <property type="project" value="InterPro"/>
</dbReference>
<evidence type="ECO:0000313" key="5">
    <source>
        <dbReference type="EMBL" id="EZP84467.1"/>
    </source>
</evidence>
<dbReference type="InterPro" id="IPR029028">
    <property type="entry name" value="Alpha/beta_knot_MTases"/>
</dbReference>
<evidence type="ECO:0000256" key="1">
    <source>
        <dbReference type="ARBA" id="ARBA00022603"/>
    </source>
</evidence>
<comment type="caution">
    <text evidence="5">The sequence shown here is derived from an EMBL/GenBank/DDBJ whole genome shotgun (WGS) entry which is preliminary data.</text>
</comment>
<dbReference type="Proteomes" id="UP000024329">
    <property type="component" value="Unassembled WGS sequence"/>
</dbReference>
<dbReference type="PANTHER" id="PTHR46429">
    <property type="entry name" value="23S RRNA (GUANOSINE-2'-O-)-METHYLTRANSFERASE RLMB"/>
    <property type="match status" value="1"/>
</dbReference>
<protein>
    <submittedName>
        <fullName evidence="5">rRNA methylase</fullName>
    </submittedName>
</protein>
<dbReference type="GO" id="GO:0005829">
    <property type="term" value="C:cytosol"/>
    <property type="evidence" value="ECO:0007669"/>
    <property type="project" value="TreeGrafter"/>
</dbReference>
<dbReference type="Gene3D" id="3.40.1280.10">
    <property type="match status" value="1"/>
</dbReference>
<feature type="region of interest" description="Disordered" evidence="3">
    <location>
        <begin position="1"/>
        <end position="41"/>
    </location>
</feature>
<dbReference type="Pfam" id="PF08032">
    <property type="entry name" value="SpoU_sub_bind"/>
    <property type="match status" value="1"/>
</dbReference>
<dbReference type="InterPro" id="IPR001537">
    <property type="entry name" value="SpoU_MeTrfase"/>
</dbReference>
<dbReference type="PATRIC" id="fig|158500.4.peg.228"/>
<dbReference type="SUPFAM" id="SSF55315">
    <property type="entry name" value="L30e-like"/>
    <property type="match status" value="1"/>
</dbReference>
<organism evidence="5 6">
    <name type="scientific">Novosphingobium resinovorum</name>
    <dbReference type="NCBI Taxonomy" id="158500"/>
    <lineage>
        <taxon>Bacteria</taxon>
        <taxon>Pseudomonadati</taxon>
        <taxon>Pseudomonadota</taxon>
        <taxon>Alphaproteobacteria</taxon>
        <taxon>Sphingomonadales</taxon>
        <taxon>Sphingomonadaceae</taxon>
        <taxon>Novosphingobium</taxon>
    </lineage>
</organism>
<evidence type="ECO:0000256" key="3">
    <source>
        <dbReference type="SAM" id="MobiDB-lite"/>
    </source>
</evidence>
<dbReference type="CDD" id="cd18103">
    <property type="entry name" value="SpoU-like_RlmB"/>
    <property type="match status" value="1"/>
</dbReference>
<dbReference type="AlphaFoldDB" id="A0A031K780"/>
<dbReference type="SUPFAM" id="SSF75217">
    <property type="entry name" value="alpha/beta knot"/>
    <property type="match status" value="1"/>
</dbReference>
<dbReference type="InterPro" id="IPR029064">
    <property type="entry name" value="Ribosomal_eL30-like_sf"/>
</dbReference>
<keyword evidence="1 5" id="KW-0489">Methyltransferase</keyword>
<dbReference type="GO" id="GO:0006396">
    <property type="term" value="P:RNA processing"/>
    <property type="evidence" value="ECO:0007669"/>
    <property type="project" value="InterPro"/>
</dbReference>
<dbReference type="InterPro" id="IPR013123">
    <property type="entry name" value="SpoU_subst-bd"/>
</dbReference>